<feature type="region of interest" description="Disordered" evidence="1">
    <location>
        <begin position="93"/>
        <end position="139"/>
    </location>
</feature>
<feature type="region of interest" description="Disordered" evidence="1">
    <location>
        <begin position="195"/>
        <end position="215"/>
    </location>
</feature>
<dbReference type="GeneID" id="25417359"/>
<evidence type="ECO:0000313" key="2">
    <source>
        <dbReference type="EMBL" id="KEQ70413.1"/>
    </source>
</evidence>
<accession>A0A074WBT9</accession>
<dbReference type="EMBL" id="KL584717">
    <property type="protein sequence ID" value="KEQ70413.1"/>
    <property type="molecule type" value="Genomic_DNA"/>
</dbReference>
<keyword evidence="3" id="KW-1185">Reference proteome</keyword>
<organism evidence="2 3">
    <name type="scientific">Aureobasidium namibiae CBS 147.97</name>
    <dbReference type="NCBI Taxonomy" id="1043004"/>
    <lineage>
        <taxon>Eukaryota</taxon>
        <taxon>Fungi</taxon>
        <taxon>Dikarya</taxon>
        <taxon>Ascomycota</taxon>
        <taxon>Pezizomycotina</taxon>
        <taxon>Dothideomycetes</taxon>
        <taxon>Dothideomycetidae</taxon>
        <taxon>Dothideales</taxon>
        <taxon>Saccotheciaceae</taxon>
        <taxon>Aureobasidium</taxon>
    </lineage>
</organism>
<dbReference type="Proteomes" id="UP000027730">
    <property type="component" value="Unassembled WGS sequence"/>
</dbReference>
<dbReference type="AlphaFoldDB" id="A0A074WBT9"/>
<evidence type="ECO:0000256" key="1">
    <source>
        <dbReference type="SAM" id="MobiDB-lite"/>
    </source>
</evidence>
<name>A0A074WBT9_9PEZI</name>
<feature type="compositionally biased region" description="Polar residues" evidence="1">
    <location>
        <begin position="198"/>
        <end position="209"/>
    </location>
</feature>
<gene>
    <name evidence="2" type="ORF">M436DRAFT_84509</name>
</gene>
<proteinExistence type="predicted"/>
<dbReference type="HOGENOM" id="CLU_946593_0_0_1"/>
<sequence>MDAAESPEKPMPATSPLRGVSPDPAEDASSLDREAASSKPFLTCGWSDEQLALIRQAISQQTSHTDSKEMTDESKAFILDLLKDRLRVMIGFSNPEEGTEDAVSVTKSQPGSDFEKKEQKHQGQAGGPEIQQPPWDGGCPECPVKTARIGELEMRLMDQEEEAKQHERAAIVHQRELAYAHIVEVREELSRRIDKLEAQQSGQTSTSEDPASRPLPPHYYCDDCWWTQKKLDDAKQKSRDLENEVEHHQQRVLMMEHIVKQTRGECEVLRQRLDETDIKIARLCAQPGPRTSKL</sequence>
<evidence type="ECO:0000313" key="3">
    <source>
        <dbReference type="Proteomes" id="UP000027730"/>
    </source>
</evidence>
<reference evidence="2 3" key="1">
    <citation type="journal article" date="2014" name="BMC Genomics">
        <title>Genome sequencing of four Aureobasidium pullulans varieties: biotechnological potential, stress tolerance, and description of new species.</title>
        <authorList>
            <person name="Gostin Ar C."/>
            <person name="Ohm R.A."/>
            <person name="Kogej T."/>
            <person name="Sonjak S."/>
            <person name="Turk M."/>
            <person name="Zajc J."/>
            <person name="Zalar P."/>
            <person name="Grube M."/>
            <person name="Sun H."/>
            <person name="Han J."/>
            <person name="Sharma A."/>
            <person name="Chiniquy J."/>
            <person name="Ngan C.Y."/>
            <person name="Lipzen A."/>
            <person name="Barry K."/>
            <person name="Grigoriev I.V."/>
            <person name="Gunde-Cimerman N."/>
        </authorList>
    </citation>
    <scope>NUCLEOTIDE SEQUENCE [LARGE SCALE GENOMIC DNA]</scope>
    <source>
        <strain evidence="2 3">CBS 147.97</strain>
    </source>
</reference>
<feature type="region of interest" description="Disordered" evidence="1">
    <location>
        <begin position="1"/>
        <end position="38"/>
    </location>
</feature>
<protein>
    <submittedName>
        <fullName evidence="2">Uncharacterized protein</fullName>
    </submittedName>
</protein>
<dbReference type="RefSeq" id="XP_013424701.1">
    <property type="nucleotide sequence ID" value="XM_013569247.1"/>
</dbReference>